<dbReference type="InterPro" id="IPR037107">
    <property type="entry name" value="Put_OMP_sf"/>
</dbReference>
<dbReference type="OrthoDB" id="622552at2"/>
<accession>A0A4V2L5M4</accession>
<dbReference type="AlphaFoldDB" id="A0A4V2L5M4"/>
<evidence type="ECO:0000313" key="2">
    <source>
        <dbReference type="Proteomes" id="UP000293300"/>
    </source>
</evidence>
<keyword evidence="2" id="KW-1185">Reference proteome</keyword>
<protein>
    <submittedName>
        <fullName evidence="1">Lipid A deacylase LpxR family protein</fullName>
    </submittedName>
</protein>
<dbReference type="Gene3D" id="2.40.128.140">
    <property type="entry name" value="Outer membrane protein"/>
    <property type="match status" value="1"/>
</dbReference>
<reference evidence="1 2" key="1">
    <citation type="submission" date="2019-02" db="EMBL/GenBank/DDBJ databases">
        <title>Flavobacterium sp. RD-2-33 isolated from forest soil.</title>
        <authorList>
            <person name="Chaudhary D.K."/>
        </authorList>
    </citation>
    <scope>NUCLEOTIDE SEQUENCE [LARGE SCALE GENOMIC DNA]</scope>
    <source>
        <strain evidence="1 2">RD-2-33</strain>
    </source>
</reference>
<comment type="caution">
    <text evidence="1">The sequence shown here is derived from an EMBL/GenBank/DDBJ whole genome shotgun (WGS) entry which is preliminary data.</text>
</comment>
<gene>
    <name evidence="1" type="ORF">EZL74_00690</name>
</gene>
<dbReference type="Pfam" id="PF09982">
    <property type="entry name" value="LpxR"/>
    <property type="match status" value="1"/>
</dbReference>
<dbReference type="InterPro" id="IPR018707">
    <property type="entry name" value="LpxR"/>
</dbReference>
<sequence length="308" mass="35385">MRFRILFLLLVALGVEAQNKKPLELGIQLENDSFVSTYNDFYYTNGTFLFANYVSDNTTAERKIIHGFKIGQQIYNPRWVKSDFPQDHNRPYAGNLFAEYNHTKLYSSNSVRRMSFQLGIIGPDSKAEQFQDWMHHSFGFGKISGWEYQIQNTPVLQFGLGYSKPVFATMTTDKVDFHLYSESKVGTAFTGTDFGILTRFSVLNTLVPMNNSNFYHGLGEAQKECYFFILPKINLQLYDATIQGSLFDHKSAVTFDIKPIRFKGEAGIKFKYHSYNCSFVFVYTTDEIKNNSATGYYFGSLKGSYVFK</sequence>
<dbReference type="EMBL" id="SJPE01000001">
    <property type="protein sequence ID" value="TBX71051.1"/>
    <property type="molecule type" value="Genomic_DNA"/>
</dbReference>
<evidence type="ECO:0000313" key="1">
    <source>
        <dbReference type="EMBL" id="TBX71051.1"/>
    </source>
</evidence>
<dbReference type="Proteomes" id="UP000293300">
    <property type="component" value="Unassembled WGS sequence"/>
</dbReference>
<proteinExistence type="predicted"/>
<organism evidence="1 2">
    <name type="scientific">Flavobacterium silvisoli</name>
    <dbReference type="NCBI Taxonomy" id="2529433"/>
    <lineage>
        <taxon>Bacteria</taxon>
        <taxon>Pseudomonadati</taxon>
        <taxon>Bacteroidota</taxon>
        <taxon>Flavobacteriia</taxon>
        <taxon>Flavobacteriales</taxon>
        <taxon>Flavobacteriaceae</taxon>
        <taxon>Flavobacterium</taxon>
    </lineage>
</organism>
<dbReference type="RefSeq" id="WP_131474663.1">
    <property type="nucleotide sequence ID" value="NZ_SJPE01000001.1"/>
</dbReference>
<name>A0A4V2L5M4_9FLAO</name>